<accession>A0ABR3RIC7</accession>
<sequence>MNQGTAYLDLAAIPSDVFQELNQLRKEWGFARWSADPPSPRRSNDALGDTFPDDETENNKAEPQAGLDHIADQRSETLQVENTPEPHNGDLTAIDGAADRPVMSPISTISPITPPWQAAVRKRSATPEDPDDHEYEPSRKRNKSTRTSSTRVPVTSPKGKKGWAITKGIAVPKNVAVRKASASHAQHHTATPDKATPVVVIIDDAPEQAQFVASSSRLTGNTAPSMDHITEATTHTFGKRKAVEMSDEDIVMIEPPTKKQNTGNSTLASVNNKLDVCLSIMSAFVTHQQSLPEDIFEHVNQLLRTCKDPNGSIVEDLVKDLNSQRALKIKHRNVVKKLIKYVNLNTGAVFPKTPPQNEVDKAWSMFYDHVVSTVGPNNVTPKISPSSAGYLACAVENITYGRIPNDQLEAYIDSIDPIIKSPHAQQALFSALLFRWAFASPEPMLNHMHSDGMMYHYNTILAAEKTNADGLARVQQYDKVAAKMMFEDDDFKDTEVARRVKHFKVRFEEAKEKRCASSKIPSALSPGRFAKEVVDLKQRFLLSPKDYRTHYVRPGKPFCAAWMQAYSQSNDPIPDTEAEGKKVLLCVFPALFCQEPAALKEGAKIEGVLCKNKRFHPTFEESTKDSLPGSAVSKAVVLLL</sequence>
<feature type="compositionally biased region" description="Low complexity" evidence="1">
    <location>
        <begin position="145"/>
        <end position="157"/>
    </location>
</feature>
<evidence type="ECO:0000313" key="3">
    <source>
        <dbReference type="Proteomes" id="UP001521222"/>
    </source>
</evidence>
<name>A0ABR3RIC7_9PLEO</name>
<gene>
    <name evidence="2" type="ORF">SLS59_003984</name>
</gene>
<evidence type="ECO:0000256" key="1">
    <source>
        <dbReference type="SAM" id="MobiDB-lite"/>
    </source>
</evidence>
<dbReference type="Proteomes" id="UP001521222">
    <property type="component" value="Unassembled WGS sequence"/>
</dbReference>
<comment type="caution">
    <text evidence="2">The sequence shown here is derived from an EMBL/GenBank/DDBJ whole genome shotgun (WGS) entry which is preliminary data.</text>
</comment>
<reference evidence="2 3" key="1">
    <citation type="submission" date="2024-02" db="EMBL/GenBank/DDBJ databases">
        <title>De novo assembly and annotation of 12 fungi associated with fruit tree decline syndrome in Ontario, Canada.</title>
        <authorList>
            <person name="Sulman M."/>
            <person name="Ellouze W."/>
            <person name="Ilyukhin E."/>
        </authorList>
    </citation>
    <scope>NUCLEOTIDE SEQUENCE [LARGE SCALE GENOMIC DNA]</scope>
    <source>
        <strain evidence="2 3">M97-236</strain>
    </source>
</reference>
<organism evidence="2 3">
    <name type="scientific">Nothophoma quercina</name>
    <dbReference type="NCBI Taxonomy" id="749835"/>
    <lineage>
        <taxon>Eukaryota</taxon>
        <taxon>Fungi</taxon>
        <taxon>Dikarya</taxon>
        <taxon>Ascomycota</taxon>
        <taxon>Pezizomycotina</taxon>
        <taxon>Dothideomycetes</taxon>
        <taxon>Pleosporomycetidae</taxon>
        <taxon>Pleosporales</taxon>
        <taxon>Pleosporineae</taxon>
        <taxon>Didymellaceae</taxon>
        <taxon>Nothophoma</taxon>
    </lineage>
</organism>
<keyword evidence="3" id="KW-1185">Reference proteome</keyword>
<feature type="region of interest" description="Disordered" evidence="1">
    <location>
        <begin position="101"/>
        <end position="161"/>
    </location>
</feature>
<feature type="region of interest" description="Disordered" evidence="1">
    <location>
        <begin position="31"/>
        <end position="73"/>
    </location>
</feature>
<evidence type="ECO:0000313" key="2">
    <source>
        <dbReference type="EMBL" id="KAL1604191.1"/>
    </source>
</evidence>
<proteinExistence type="predicted"/>
<dbReference type="EMBL" id="JAKIXB020000011">
    <property type="protein sequence ID" value="KAL1604191.1"/>
    <property type="molecule type" value="Genomic_DNA"/>
</dbReference>
<protein>
    <submittedName>
        <fullName evidence="2">Uncharacterized protein</fullName>
    </submittedName>
</protein>